<feature type="domain" description="DEAD-box RNA helicase Q" evidence="7">
    <location>
        <begin position="23"/>
        <end position="51"/>
    </location>
</feature>
<evidence type="ECO:0000256" key="3">
    <source>
        <dbReference type="ARBA" id="ARBA00022801"/>
    </source>
</evidence>
<evidence type="ECO:0000256" key="4">
    <source>
        <dbReference type="ARBA" id="ARBA00022806"/>
    </source>
</evidence>
<dbReference type="PANTHER" id="PTHR47963:SF8">
    <property type="entry name" value="ATP-DEPENDENT RNA HELICASE DEAD"/>
    <property type="match status" value="1"/>
</dbReference>
<dbReference type="AlphaFoldDB" id="A0A6A0ADQ5"/>
<keyword evidence="9" id="KW-1185">Reference proteome</keyword>
<dbReference type="GO" id="GO:0003723">
    <property type="term" value="F:RNA binding"/>
    <property type="evidence" value="ECO:0007669"/>
    <property type="project" value="TreeGrafter"/>
</dbReference>
<sequence>MRMDLPVKAEGGTAKGSFFAEDAYWDGLGLLPDIVAALKELGFKRPSHIQAGALKAWRSAEAQHLALADQAGSGKTLAYLLPLFQ</sequence>
<gene>
    <name evidence="8" type="ORF">HaLaN_29601</name>
</gene>
<proteinExistence type="predicted"/>
<evidence type="ECO:0000256" key="2">
    <source>
        <dbReference type="ARBA" id="ARBA00022741"/>
    </source>
</evidence>
<reference evidence="8 9" key="1">
    <citation type="submission" date="2020-02" db="EMBL/GenBank/DDBJ databases">
        <title>Draft genome sequence of Haematococcus lacustris strain NIES-144.</title>
        <authorList>
            <person name="Morimoto D."/>
            <person name="Nakagawa S."/>
            <person name="Yoshida T."/>
            <person name="Sawayama S."/>
        </authorList>
    </citation>
    <scope>NUCLEOTIDE SEQUENCE [LARGE SCALE GENOMIC DNA]</scope>
    <source>
        <strain evidence="8 9">NIES-144</strain>
    </source>
</reference>
<dbReference type="PANTHER" id="PTHR47963">
    <property type="entry name" value="DEAD-BOX ATP-DEPENDENT RNA HELICASE 47, MITOCHONDRIAL"/>
    <property type="match status" value="1"/>
</dbReference>
<evidence type="ECO:0000259" key="7">
    <source>
        <dbReference type="PROSITE" id="PS51195"/>
    </source>
</evidence>
<evidence type="ECO:0000256" key="6">
    <source>
        <dbReference type="PROSITE-ProRule" id="PRU00552"/>
    </source>
</evidence>
<name>A0A6A0ADQ5_HAELA</name>
<dbReference type="InterPro" id="IPR050547">
    <property type="entry name" value="DEAD_box_RNA_helicases"/>
</dbReference>
<organism evidence="8 9">
    <name type="scientific">Haematococcus lacustris</name>
    <name type="common">Green alga</name>
    <name type="synonym">Haematococcus pluvialis</name>
    <dbReference type="NCBI Taxonomy" id="44745"/>
    <lineage>
        <taxon>Eukaryota</taxon>
        <taxon>Viridiplantae</taxon>
        <taxon>Chlorophyta</taxon>
        <taxon>core chlorophytes</taxon>
        <taxon>Chlorophyceae</taxon>
        <taxon>CS clade</taxon>
        <taxon>Chlamydomonadales</taxon>
        <taxon>Haematococcaceae</taxon>
        <taxon>Haematococcus</taxon>
    </lineage>
</organism>
<evidence type="ECO:0000256" key="5">
    <source>
        <dbReference type="ARBA" id="ARBA00022840"/>
    </source>
</evidence>
<dbReference type="PROSITE" id="PS51195">
    <property type="entry name" value="Q_MOTIF"/>
    <property type="match status" value="1"/>
</dbReference>
<dbReference type="InterPro" id="IPR014014">
    <property type="entry name" value="RNA_helicase_DEAD_Q_motif"/>
</dbReference>
<dbReference type="SUPFAM" id="SSF52540">
    <property type="entry name" value="P-loop containing nucleoside triphosphate hydrolases"/>
    <property type="match status" value="1"/>
</dbReference>
<dbReference type="GO" id="GO:0016787">
    <property type="term" value="F:hydrolase activity"/>
    <property type="evidence" value="ECO:0007669"/>
    <property type="project" value="UniProtKB-KW"/>
</dbReference>
<keyword evidence="2" id="KW-0547">Nucleotide-binding</keyword>
<dbReference type="GO" id="GO:0003724">
    <property type="term" value="F:RNA helicase activity"/>
    <property type="evidence" value="ECO:0007669"/>
    <property type="project" value="UniProtKB-EC"/>
</dbReference>
<keyword evidence="4" id="KW-0347">Helicase</keyword>
<feature type="short sequence motif" description="Q motif" evidence="6">
    <location>
        <begin position="23"/>
        <end position="51"/>
    </location>
</feature>
<dbReference type="EC" id="3.6.4.13" evidence="1"/>
<keyword evidence="5" id="KW-0067">ATP-binding</keyword>
<protein>
    <recommendedName>
        <fullName evidence="1">RNA helicase</fullName>
        <ecNumber evidence="1">3.6.4.13</ecNumber>
    </recommendedName>
</protein>
<feature type="non-terminal residue" evidence="8">
    <location>
        <position position="85"/>
    </location>
</feature>
<evidence type="ECO:0000256" key="1">
    <source>
        <dbReference type="ARBA" id="ARBA00012552"/>
    </source>
</evidence>
<dbReference type="GO" id="GO:0005524">
    <property type="term" value="F:ATP binding"/>
    <property type="evidence" value="ECO:0007669"/>
    <property type="project" value="UniProtKB-KW"/>
</dbReference>
<dbReference type="Gene3D" id="3.40.50.300">
    <property type="entry name" value="P-loop containing nucleotide triphosphate hydrolases"/>
    <property type="match status" value="1"/>
</dbReference>
<dbReference type="InterPro" id="IPR027417">
    <property type="entry name" value="P-loop_NTPase"/>
</dbReference>
<feature type="non-terminal residue" evidence="8">
    <location>
        <position position="1"/>
    </location>
</feature>
<dbReference type="Proteomes" id="UP000485058">
    <property type="component" value="Unassembled WGS sequence"/>
</dbReference>
<evidence type="ECO:0000313" key="9">
    <source>
        <dbReference type="Proteomes" id="UP000485058"/>
    </source>
</evidence>
<comment type="caution">
    <text evidence="8">The sequence shown here is derived from an EMBL/GenBank/DDBJ whole genome shotgun (WGS) entry which is preliminary data.</text>
</comment>
<dbReference type="EMBL" id="BLLF01005079">
    <property type="protein sequence ID" value="GFH30702.1"/>
    <property type="molecule type" value="Genomic_DNA"/>
</dbReference>
<keyword evidence="3" id="KW-0378">Hydrolase</keyword>
<accession>A0A6A0ADQ5</accession>
<evidence type="ECO:0000313" key="8">
    <source>
        <dbReference type="EMBL" id="GFH30702.1"/>
    </source>
</evidence>